<dbReference type="SUPFAM" id="SSF52518">
    <property type="entry name" value="Thiamin diphosphate-binding fold (THDP-binding)"/>
    <property type="match status" value="1"/>
</dbReference>
<dbReference type="InterPro" id="IPR033248">
    <property type="entry name" value="Transketolase_C"/>
</dbReference>
<keyword evidence="2" id="KW-0560">Oxidoreductase</keyword>
<evidence type="ECO:0000256" key="2">
    <source>
        <dbReference type="ARBA" id="ARBA00023002"/>
    </source>
</evidence>
<dbReference type="InterPro" id="IPR005475">
    <property type="entry name" value="Transketolase-like_Pyr-bd"/>
</dbReference>
<keyword evidence="3" id="KW-0786">Thiamine pyrophosphate</keyword>
<gene>
    <name evidence="5" type="ORF">OG308_24285</name>
</gene>
<feature type="domain" description="Transketolase-like pyrimidine-binding" evidence="4">
    <location>
        <begin position="19"/>
        <end position="192"/>
    </location>
</feature>
<evidence type="ECO:0000313" key="5">
    <source>
        <dbReference type="EMBL" id="WTY34421.1"/>
    </source>
</evidence>
<dbReference type="PANTHER" id="PTHR43257:SF2">
    <property type="entry name" value="PYRUVATE DEHYDROGENASE E1 COMPONENT SUBUNIT BETA"/>
    <property type="match status" value="1"/>
</dbReference>
<reference evidence="5 6" key="1">
    <citation type="submission" date="2022-10" db="EMBL/GenBank/DDBJ databases">
        <title>The complete genomes of actinobacterial strains from the NBC collection.</title>
        <authorList>
            <person name="Joergensen T.S."/>
            <person name="Alvarez Arevalo M."/>
            <person name="Sterndorff E.B."/>
            <person name="Faurdal D."/>
            <person name="Vuksanovic O."/>
            <person name="Mourched A.-S."/>
            <person name="Charusanti P."/>
            <person name="Shaw S."/>
            <person name="Blin K."/>
            <person name="Weber T."/>
        </authorList>
    </citation>
    <scope>NUCLEOTIDE SEQUENCE [LARGE SCALE GENOMIC DNA]</scope>
    <source>
        <strain evidence="5 6">NBC_01413</strain>
    </source>
</reference>
<dbReference type="InterPro" id="IPR009014">
    <property type="entry name" value="Transketo_C/PFOR_II"/>
</dbReference>
<evidence type="ECO:0000259" key="4">
    <source>
        <dbReference type="SMART" id="SM00861"/>
    </source>
</evidence>
<evidence type="ECO:0000256" key="3">
    <source>
        <dbReference type="ARBA" id="ARBA00023052"/>
    </source>
</evidence>
<dbReference type="Pfam" id="PF02779">
    <property type="entry name" value="Transket_pyr"/>
    <property type="match status" value="1"/>
</dbReference>
<protein>
    <submittedName>
        <fullName evidence="5">Alpha-ketoacid dehydrogenase subunit beta</fullName>
    </submittedName>
</protein>
<comment type="cofactor">
    <cofactor evidence="1">
        <name>thiamine diphosphate</name>
        <dbReference type="ChEBI" id="CHEBI:58937"/>
    </cofactor>
</comment>
<dbReference type="SUPFAM" id="SSF52922">
    <property type="entry name" value="TK C-terminal domain-like"/>
    <property type="match status" value="1"/>
</dbReference>
<dbReference type="PANTHER" id="PTHR43257">
    <property type="entry name" value="PYRUVATE DEHYDROGENASE E1 COMPONENT BETA SUBUNIT"/>
    <property type="match status" value="1"/>
</dbReference>
<dbReference type="EMBL" id="CP109527">
    <property type="protein sequence ID" value="WTY34421.1"/>
    <property type="molecule type" value="Genomic_DNA"/>
</dbReference>
<dbReference type="Proteomes" id="UP001621418">
    <property type="component" value="Chromosome"/>
</dbReference>
<dbReference type="SMART" id="SM00861">
    <property type="entry name" value="Transket_pyr"/>
    <property type="match status" value="1"/>
</dbReference>
<name>A0ABZ1N3K7_9NOCA</name>
<sequence>MTMTAKSDPSDGAVAGRKMKMIEAVSEALDIAMDIDDSVFELGEDIQDPKGGGFGIHKGLSTKYGLDRVRPTPISEQAIMGAAIGAAITGMRPVPEIMLMNFMAVCADQLINHAAKLRYMSGGQTNVPLTVRTMTGAGGGFGAQHSDMLEGPLVHTPGLKVVIPSTAADAKGLLLSSIFDDDPVVFIEMYPLYFSASDFVPAGDYRVPLGEARIAREGSDVTLISWGRQVHDCLAVANDLSASGIEAEVLDLRSLVPLDLDRILASVGKTGRAVVVHEAVRRNGFGAELAATISEELFGELRGPVRRVAAANTPVPFASVLETAYMPSRADIEQAVRGLFR</sequence>
<evidence type="ECO:0000313" key="6">
    <source>
        <dbReference type="Proteomes" id="UP001621418"/>
    </source>
</evidence>
<organism evidence="5 6">
    <name type="scientific">Nocardia salmonicida</name>
    <dbReference type="NCBI Taxonomy" id="53431"/>
    <lineage>
        <taxon>Bacteria</taxon>
        <taxon>Bacillati</taxon>
        <taxon>Actinomycetota</taxon>
        <taxon>Actinomycetes</taxon>
        <taxon>Mycobacteriales</taxon>
        <taxon>Nocardiaceae</taxon>
        <taxon>Nocardia</taxon>
    </lineage>
</organism>
<evidence type="ECO:0000256" key="1">
    <source>
        <dbReference type="ARBA" id="ARBA00001964"/>
    </source>
</evidence>
<proteinExistence type="predicted"/>
<dbReference type="InterPro" id="IPR029061">
    <property type="entry name" value="THDP-binding"/>
</dbReference>
<dbReference type="Gene3D" id="3.40.50.970">
    <property type="match status" value="1"/>
</dbReference>
<accession>A0ABZ1N3K7</accession>
<keyword evidence="6" id="KW-1185">Reference proteome</keyword>
<dbReference type="Pfam" id="PF02780">
    <property type="entry name" value="Transketolase_C"/>
    <property type="match status" value="1"/>
</dbReference>
<dbReference type="CDD" id="cd07036">
    <property type="entry name" value="TPP_PYR_E1-PDHc-beta_like"/>
    <property type="match status" value="1"/>
</dbReference>
<dbReference type="Gene3D" id="3.40.50.920">
    <property type="match status" value="1"/>
</dbReference>